<name>J3CN76_9FLAO</name>
<sequence length="183" mass="21053">MVAIVLYYQKDNTELNLKDMTKTILIATDYSLESLNILKKVLKEKDASEDTNQYNILLVSGYDMGDSIRDLLFTTKSTIFNKIRPQEFCDAHGIIKNKYPHLIGKITCDVFTGSFQRTFNNYVKAENIEEAYYSLSVKSKGKGKFDIIPYIIKCKELESREITIGITERLPERGRLAEIFVEV</sequence>
<comment type="caution">
    <text evidence="1">The sequence shown here is derived from an EMBL/GenBank/DDBJ whole genome shotgun (WGS) entry which is preliminary data.</text>
</comment>
<dbReference type="PATRIC" id="fig|1144316.3.peg.575"/>
<keyword evidence="2" id="KW-1185">Reference proteome</keyword>
<reference evidence="1 2" key="1">
    <citation type="journal article" date="2012" name="J. Bacteriol.">
        <title>Twenty-one genome sequences from Pseudomonas species and 19 genome sequences from diverse bacteria isolated from the rhizosphere and endosphere of Populus deltoides.</title>
        <authorList>
            <person name="Brown S.D."/>
            <person name="Utturkar S.M."/>
            <person name="Klingeman D.M."/>
            <person name="Johnson C.M."/>
            <person name="Martin S.L."/>
            <person name="Land M.L."/>
            <person name="Lu T.Y."/>
            <person name="Schadt C.W."/>
            <person name="Doktycz M.J."/>
            <person name="Pelletier D.A."/>
        </authorList>
    </citation>
    <scope>NUCLEOTIDE SEQUENCE [LARGE SCALE GENOMIC DNA]</scope>
    <source>
        <strain evidence="1 2">CF314</strain>
    </source>
</reference>
<accession>J3CN76</accession>
<dbReference type="Proteomes" id="UP000007509">
    <property type="component" value="Unassembled WGS sequence"/>
</dbReference>
<proteinExistence type="predicted"/>
<protein>
    <submittedName>
        <fullName evidence="1">Uncharacterized protein</fullName>
    </submittedName>
</protein>
<dbReference type="AlphaFoldDB" id="J3CN76"/>
<evidence type="ECO:0000313" key="1">
    <source>
        <dbReference type="EMBL" id="EJL75084.1"/>
    </source>
</evidence>
<evidence type="ECO:0000313" key="2">
    <source>
        <dbReference type="Proteomes" id="UP000007509"/>
    </source>
</evidence>
<gene>
    <name evidence="1" type="ORF">PMI13_00558</name>
</gene>
<dbReference type="EMBL" id="AKJY01000009">
    <property type="protein sequence ID" value="EJL75084.1"/>
    <property type="molecule type" value="Genomic_DNA"/>
</dbReference>
<organism evidence="1 2">
    <name type="scientific">Chryseobacterium populi</name>
    <dbReference type="NCBI Taxonomy" id="1144316"/>
    <lineage>
        <taxon>Bacteria</taxon>
        <taxon>Pseudomonadati</taxon>
        <taxon>Bacteroidota</taxon>
        <taxon>Flavobacteriia</taxon>
        <taxon>Flavobacteriales</taxon>
        <taxon>Weeksellaceae</taxon>
        <taxon>Chryseobacterium group</taxon>
        <taxon>Chryseobacterium</taxon>
    </lineage>
</organism>